<proteinExistence type="predicted"/>
<dbReference type="STRING" id="1197717.BED41_07220"/>
<evidence type="ECO:0008006" key="3">
    <source>
        <dbReference type="Google" id="ProtNLM"/>
    </source>
</evidence>
<keyword evidence="2" id="KW-1185">Reference proteome</keyword>
<dbReference type="EMBL" id="CP016757">
    <property type="protein sequence ID" value="ANZ46612.1"/>
    <property type="molecule type" value="Genomic_DNA"/>
</dbReference>
<reference evidence="1" key="1">
    <citation type="submission" date="2016-08" db="EMBL/GenBank/DDBJ databases">
        <title>Complete genome of Cloacibacillus porcorum.</title>
        <authorList>
            <person name="Looft T."/>
            <person name="Bayles D.O."/>
            <person name="Alt D.P."/>
        </authorList>
    </citation>
    <scope>NUCLEOTIDE SEQUENCE [LARGE SCALE GENOMIC DNA]</scope>
    <source>
        <strain evidence="1">CL-84</strain>
    </source>
</reference>
<dbReference type="Proteomes" id="UP000093044">
    <property type="component" value="Chromosome"/>
</dbReference>
<dbReference type="AlphaFoldDB" id="A0A1B2I9H4"/>
<evidence type="ECO:0000313" key="2">
    <source>
        <dbReference type="Proteomes" id="UP000093044"/>
    </source>
</evidence>
<gene>
    <name evidence="1" type="ORF">BED41_07220</name>
</gene>
<dbReference type="InterPro" id="IPR014942">
    <property type="entry name" value="AbiEii"/>
</dbReference>
<sequence length="309" mass="35004">MNCFAQSYMEQLHLVVRILPAIARNGAFALKGGTAINLFERGLPRLSVDIDLCYPHFSERAEALGSIVKHLTSIRQDLSKRIHGIKFVNLGVESLEYKLLCRTPEAIVKIEVNTTMRGHVFPIRTMPVHPDAEEILGQYTEMPVISREELYGGKICAALDRQHPRDLFDLAPFLSGSGNGFDRRIVLGFIICLLSHNRPLHELLAPNAHDMKEAFDNQFVGMSAMPFTYEDYVKTREMLFAALPALLDDADRKFLVSFAEGAPDWSLFEVPDAARLPAILWKLRNIDILKERSPRKFDDQCAILREVLK</sequence>
<accession>A0A1B2I9H4</accession>
<dbReference type="Pfam" id="PF08843">
    <property type="entry name" value="AbiEii"/>
    <property type="match status" value="1"/>
</dbReference>
<dbReference type="Gene3D" id="3.10.450.620">
    <property type="entry name" value="JHP933, nucleotidyltransferase-like core domain"/>
    <property type="match status" value="1"/>
</dbReference>
<name>A0A1B2I9H4_9BACT</name>
<organism evidence="1 2">
    <name type="scientific">Cloacibacillus porcorum</name>
    <dbReference type="NCBI Taxonomy" id="1197717"/>
    <lineage>
        <taxon>Bacteria</taxon>
        <taxon>Thermotogati</taxon>
        <taxon>Synergistota</taxon>
        <taxon>Synergistia</taxon>
        <taxon>Synergistales</taxon>
        <taxon>Synergistaceae</taxon>
        <taxon>Cloacibacillus</taxon>
    </lineage>
</organism>
<evidence type="ECO:0000313" key="1">
    <source>
        <dbReference type="EMBL" id="ANZ46612.1"/>
    </source>
</evidence>
<dbReference type="KEGG" id="cpor:BED41_07220"/>
<protein>
    <recommendedName>
        <fullName evidence="3">Nucleotidyltransferase</fullName>
    </recommendedName>
</protein>